<comment type="caution">
    <text evidence="3">The sequence shown here is derived from an EMBL/GenBank/DDBJ whole genome shotgun (WGS) entry which is preliminary data.</text>
</comment>
<evidence type="ECO:0000256" key="1">
    <source>
        <dbReference type="SAM" id="SignalP"/>
    </source>
</evidence>
<evidence type="ECO:0000313" key="4">
    <source>
        <dbReference type="Proteomes" id="UP000292859"/>
    </source>
</evidence>
<dbReference type="Pfam" id="PF11412">
    <property type="entry name" value="DsbD_N"/>
    <property type="match status" value="1"/>
</dbReference>
<evidence type="ECO:0000259" key="2">
    <source>
        <dbReference type="Pfam" id="PF11412"/>
    </source>
</evidence>
<dbReference type="Proteomes" id="UP000292859">
    <property type="component" value="Unassembled WGS sequence"/>
</dbReference>
<protein>
    <recommendedName>
        <fullName evidence="2">Thiol:disulfide interchange protein DsbD N-terminal domain-containing protein</fullName>
    </recommendedName>
</protein>
<gene>
    <name evidence="3" type="ORF">EYF88_12630</name>
</gene>
<accession>A0ABY1YGJ0</accession>
<feature type="chain" id="PRO_5047193002" description="Thiol:disulfide interchange protein DsbD N-terminal domain-containing protein" evidence="1">
    <location>
        <begin position="28"/>
        <end position="264"/>
    </location>
</feature>
<dbReference type="InterPro" id="IPR028250">
    <property type="entry name" value="DsbDN"/>
</dbReference>
<proteinExistence type="predicted"/>
<feature type="domain" description="Thiol:disulfide interchange protein DsbD N-terminal" evidence="2">
    <location>
        <begin position="46"/>
        <end position="148"/>
    </location>
</feature>
<name>A0ABY1YGJ0_9RHOB</name>
<keyword evidence="1" id="KW-0732">Signal</keyword>
<sequence length="264" mass="28186">MTMIRIVPSLAGPAAAMLWFAALPLAAQELPTGLDGARILPGWTQSDGSRIGAIEFRLQPGWKTYWRNPGDSGLPPVFDWQGSENLRDVAFHWPAPQVISSGDDLALGYRDHLILPFTARPADPGLPVGLAVSVDFGLCKNICVPARVALRADAAGAAPDPAILTAMTQVPRPDADRPRCTISPIEDGMRVTATLPRPVALAAMELEGSDVWVSGTELRTRSGETTLTADFVPLQAVPFDLPTDRLVFTLIDDAGAVELRGCTD</sequence>
<dbReference type="EMBL" id="SIRL01000009">
    <property type="protein sequence ID" value="TBN48951.1"/>
    <property type="molecule type" value="Genomic_DNA"/>
</dbReference>
<keyword evidence="4" id="KW-1185">Reference proteome</keyword>
<organism evidence="3 4">
    <name type="scientific">Paracoccus sediminis</name>
    <dbReference type="NCBI Taxonomy" id="1214787"/>
    <lineage>
        <taxon>Bacteria</taxon>
        <taxon>Pseudomonadati</taxon>
        <taxon>Pseudomonadota</taxon>
        <taxon>Alphaproteobacteria</taxon>
        <taxon>Rhodobacterales</taxon>
        <taxon>Paracoccaceae</taxon>
        <taxon>Paracoccus</taxon>
    </lineage>
</organism>
<feature type="signal peptide" evidence="1">
    <location>
        <begin position="1"/>
        <end position="27"/>
    </location>
</feature>
<reference evidence="3 4" key="1">
    <citation type="submission" date="2019-02" db="EMBL/GenBank/DDBJ databases">
        <authorList>
            <person name="Zhang G."/>
        </authorList>
    </citation>
    <scope>NUCLEOTIDE SEQUENCE [LARGE SCALE GENOMIC DNA]</scope>
    <source>
        <strain evidence="3 4">CMB17</strain>
    </source>
</reference>
<evidence type="ECO:0000313" key="3">
    <source>
        <dbReference type="EMBL" id="TBN48951.1"/>
    </source>
</evidence>